<keyword evidence="2" id="KW-1185">Reference proteome</keyword>
<accession>A0ABT7EZL2</accession>
<proteinExistence type="predicted"/>
<dbReference type="EMBL" id="JASNJD010000005">
    <property type="protein sequence ID" value="MDK3017786.1"/>
    <property type="molecule type" value="Genomic_DNA"/>
</dbReference>
<reference evidence="1 2" key="1">
    <citation type="submission" date="2023-05" db="EMBL/GenBank/DDBJ databases">
        <title>Pseudodonghicola sp. nov.</title>
        <authorList>
            <person name="Huang J."/>
        </authorList>
    </citation>
    <scope>NUCLEOTIDE SEQUENCE [LARGE SCALE GENOMIC DNA]</scope>
    <source>
        <strain evidence="1 2">IC7</strain>
    </source>
</reference>
<dbReference type="RefSeq" id="WP_284480599.1">
    <property type="nucleotide sequence ID" value="NZ_JASNJD010000005.1"/>
</dbReference>
<dbReference type="InterPro" id="IPR025075">
    <property type="entry name" value="DUF3916"/>
</dbReference>
<dbReference type="Proteomes" id="UP001243757">
    <property type="component" value="Unassembled WGS sequence"/>
</dbReference>
<name>A0ABT7EZL2_9RHOB</name>
<evidence type="ECO:0000313" key="2">
    <source>
        <dbReference type="Proteomes" id="UP001243757"/>
    </source>
</evidence>
<organism evidence="1 2">
    <name type="scientific">Pseudodonghicola flavimaris</name>
    <dbReference type="NCBI Taxonomy" id="3050036"/>
    <lineage>
        <taxon>Bacteria</taxon>
        <taxon>Pseudomonadati</taxon>
        <taxon>Pseudomonadota</taxon>
        <taxon>Alphaproteobacteria</taxon>
        <taxon>Rhodobacterales</taxon>
        <taxon>Paracoccaceae</taxon>
        <taxon>Pseudodonghicola</taxon>
    </lineage>
</organism>
<protein>
    <submittedName>
        <fullName evidence="1">DUF3916 domain-containing protein</fullName>
    </submittedName>
</protein>
<evidence type="ECO:0000313" key="1">
    <source>
        <dbReference type="EMBL" id="MDK3017786.1"/>
    </source>
</evidence>
<dbReference type="Pfam" id="PF13079">
    <property type="entry name" value="DUF3916"/>
    <property type="match status" value="1"/>
</dbReference>
<gene>
    <name evidence="1" type="ORF">QO033_08860</name>
</gene>
<sequence>MTVTALETRPDPVLRQQEAFRQEMSRLAGWFPAPDTWQQEHQCLRVPVAADLIAPGPETEAFRREVVQRLIDTAAAIAAAKPEGAAHGRVAAVVDWPMLTGSELCVFFDRGYERSFAPETDRKHGRTYWPGGWVSSQEPEANLFDQLGVTLPEGFAPAGIALTEYSKDTDHTYRYERWVAMETLERIA</sequence>
<comment type="caution">
    <text evidence="1">The sequence shown here is derived from an EMBL/GenBank/DDBJ whole genome shotgun (WGS) entry which is preliminary data.</text>
</comment>